<evidence type="ECO:0000313" key="2">
    <source>
        <dbReference type="EMBL" id="EAY29662.1"/>
    </source>
</evidence>
<dbReference type="InterPro" id="IPR000782">
    <property type="entry name" value="FAS1_domain"/>
</dbReference>
<dbReference type="PROSITE" id="PS50213">
    <property type="entry name" value="FAS1"/>
    <property type="match status" value="1"/>
</dbReference>
<dbReference type="InterPro" id="IPR050904">
    <property type="entry name" value="Adhesion/Biosynth-related"/>
</dbReference>
<dbReference type="SUPFAM" id="SSF82153">
    <property type="entry name" value="FAS1 domain"/>
    <property type="match status" value="1"/>
</dbReference>
<gene>
    <name evidence="2" type="ORF">M23134_00546</name>
</gene>
<organism evidence="2 3">
    <name type="scientific">Microscilla marina ATCC 23134</name>
    <dbReference type="NCBI Taxonomy" id="313606"/>
    <lineage>
        <taxon>Bacteria</taxon>
        <taxon>Pseudomonadati</taxon>
        <taxon>Bacteroidota</taxon>
        <taxon>Cytophagia</taxon>
        <taxon>Cytophagales</taxon>
        <taxon>Microscillaceae</taxon>
        <taxon>Microscilla</taxon>
    </lineage>
</organism>
<dbReference type="Pfam" id="PF02469">
    <property type="entry name" value="Fasciclin"/>
    <property type="match status" value="1"/>
</dbReference>
<reference evidence="2 3" key="1">
    <citation type="submission" date="2007-01" db="EMBL/GenBank/DDBJ databases">
        <authorList>
            <person name="Haygood M."/>
            <person name="Podell S."/>
            <person name="Anderson C."/>
            <person name="Hopkinson B."/>
            <person name="Roe K."/>
            <person name="Barbeau K."/>
            <person name="Gaasterland T."/>
            <person name="Ferriera S."/>
            <person name="Johnson J."/>
            <person name="Kravitz S."/>
            <person name="Beeson K."/>
            <person name="Sutton G."/>
            <person name="Rogers Y.-H."/>
            <person name="Friedman R."/>
            <person name="Frazier M."/>
            <person name="Venter J.C."/>
        </authorList>
    </citation>
    <scope>NUCLEOTIDE SEQUENCE [LARGE SCALE GENOMIC DNA]</scope>
    <source>
        <strain evidence="2 3">ATCC 23134</strain>
    </source>
</reference>
<dbReference type="InterPro" id="IPR036378">
    <property type="entry name" value="FAS1_dom_sf"/>
</dbReference>
<dbReference type="PANTHER" id="PTHR10900">
    <property type="entry name" value="PERIOSTIN-RELATED"/>
    <property type="match status" value="1"/>
</dbReference>
<dbReference type="Gene3D" id="2.30.180.10">
    <property type="entry name" value="FAS1 domain"/>
    <property type="match status" value="1"/>
</dbReference>
<proteinExistence type="predicted"/>
<dbReference type="PANTHER" id="PTHR10900:SF77">
    <property type="entry name" value="FI19380P1"/>
    <property type="match status" value="1"/>
</dbReference>
<dbReference type="Proteomes" id="UP000004095">
    <property type="component" value="Unassembled WGS sequence"/>
</dbReference>
<name>A1ZJC6_MICM2</name>
<keyword evidence="3" id="KW-1185">Reference proteome</keyword>
<dbReference type="GO" id="GO:0005615">
    <property type="term" value="C:extracellular space"/>
    <property type="evidence" value="ECO:0007669"/>
    <property type="project" value="TreeGrafter"/>
</dbReference>
<dbReference type="SMART" id="SM00554">
    <property type="entry name" value="FAS1"/>
    <property type="match status" value="1"/>
</dbReference>
<accession>A1ZJC6</accession>
<dbReference type="EMBL" id="AAWS01000010">
    <property type="protein sequence ID" value="EAY29662.1"/>
    <property type="molecule type" value="Genomic_DNA"/>
</dbReference>
<comment type="caution">
    <text evidence="2">The sequence shown here is derived from an EMBL/GenBank/DDBJ whole genome shotgun (WGS) entry which is preliminary data.</text>
</comment>
<dbReference type="FunFam" id="2.30.180.10:FF:000019">
    <property type="entry name" value="Cell surface lipoprotein"/>
    <property type="match status" value="1"/>
</dbReference>
<dbReference type="eggNOG" id="COG2335">
    <property type="taxonomic scope" value="Bacteria"/>
</dbReference>
<sequence length="156" mass="16526">MTVFALSFQAQAQNKDIVDLAVGNKNLSTLVAAVKAGDLVNTLKSEGPFTVFAPTNDAFAALPKGTLDFLLKPENKKALVKVLTYHVVAAKAMSGGLKDYQKVASVQGEKIKIVKKGGKVWINGAEVVIADVKAKNGVVHVINKVILPPSMAKKSK</sequence>
<dbReference type="AlphaFoldDB" id="A1ZJC6"/>
<feature type="domain" description="FAS1" evidence="1">
    <location>
        <begin position="14"/>
        <end position="146"/>
    </location>
</feature>
<evidence type="ECO:0000313" key="3">
    <source>
        <dbReference type="Proteomes" id="UP000004095"/>
    </source>
</evidence>
<evidence type="ECO:0000259" key="1">
    <source>
        <dbReference type="PROSITE" id="PS50213"/>
    </source>
</evidence>
<protein>
    <submittedName>
        <fullName evidence="2">Nex18 Symbiotically induced conserved protein</fullName>
    </submittedName>
</protein>